<comment type="caution">
    <text evidence="1">The sequence shown here is derived from an EMBL/GenBank/DDBJ whole genome shotgun (WGS) entry which is preliminary data.</text>
</comment>
<organism evidence="1 2">
    <name type="scientific">Peronosclerospora sorghi</name>
    <dbReference type="NCBI Taxonomy" id="230839"/>
    <lineage>
        <taxon>Eukaryota</taxon>
        <taxon>Sar</taxon>
        <taxon>Stramenopiles</taxon>
        <taxon>Oomycota</taxon>
        <taxon>Peronosporomycetes</taxon>
        <taxon>Peronosporales</taxon>
        <taxon>Peronosporaceae</taxon>
        <taxon>Peronosclerospora</taxon>
    </lineage>
</organism>
<protein>
    <submittedName>
        <fullName evidence="1">Uncharacterized protein</fullName>
    </submittedName>
</protein>
<dbReference type="EMBL" id="CM047585">
    <property type="protein sequence ID" value="KAI9909771.1"/>
    <property type="molecule type" value="Genomic_DNA"/>
</dbReference>
<dbReference type="Proteomes" id="UP001163321">
    <property type="component" value="Chromosome 6"/>
</dbReference>
<gene>
    <name evidence="1" type="ORF">PsorP6_010055</name>
</gene>
<name>A0ACC0VWC2_9STRA</name>
<proteinExistence type="predicted"/>
<keyword evidence="2" id="KW-1185">Reference proteome</keyword>
<reference evidence="1 2" key="1">
    <citation type="journal article" date="2022" name="bioRxiv">
        <title>The genome of the oomycete Peronosclerospora sorghi, a cosmopolitan pathogen of maize and sorghum, is inflated with dispersed pseudogenes.</title>
        <authorList>
            <person name="Fletcher K."/>
            <person name="Martin F."/>
            <person name="Isakeit T."/>
            <person name="Cavanaugh K."/>
            <person name="Magill C."/>
            <person name="Michelmore R."/>
        </authorList>
    </citation>
    <scope>NUCLEOTIDE SEQUENCE [LARGE SCALE GENOMIC DNA]</scope>
    <source>
        <strain evidence="1">P6</strain>
    </source>
</reference>
<evidence type="ECO:0000313" key="2">
    <source>
        <dbReference type="Proteomes" id="UP001163321"/>
    </source>
</evidence>
<sequence>MLATDGCARSSRYSHPTEKHKLLLATCYYCNGLTARAAAVLDGATRPKKRYFLACCCLQLDRLEEAENPFLWSAYEKLGELGANLESSRLFSASNYFNCAGTTEKCDRKWKHKPEFSEDSDGTHLLNDGEHNYGEKQRAEDQSSTAAFASRKRLSQFVLVRPKSAISTFNTCEPLAYKTQTMEEDNNNDNHGNMHTATVVKKRRVIEDIRATARQRKKHRRPLADSDENI</sequence>
<accession>A0ACC0VWC2</accession>
<evidence type="ECO:0000313" key="1">
    <source>
        <dbReference type="EMBL" id="KAI9909771.1"/>
    </source>
</evidence>